<gene>
    <name evidence="16" type="ORF">CANARDRAFT_25738</name>
</gene>
<dbReference type="SUPFAM" id="SSF82109">
    <property type="entry name" value="MIR domain"/>
    <property type="match status" value="1"/>
</dbReference>
<evidence type="ECO:0000313" key="16">
    <source>
        <dbReference type="EMBL" id="ODV82692.1"/>
    </source>
</evidence>
<evidence type="ECO:0000256" key="5">
    <source>
        <dbReference type="ARBA" id="ARBA00022676"/>
    </source>
</evidence>
<dbReference type="STRING" id="983967.A0A1E4STE6"/>
<dbReference type="AlphaFoldDB" id="A0A1E4STE6"/>
<feature type="domain" description="MIR" evidence="15">
    <location>
        <begin position="427"/>
        <end position="483"/>
    </location>
</feature>
<dbReference type="InterPro" id="IPR036300">
    <property type="entry name" value="MIR_dom_sf"/>
</dbReference>
<evidence type="ECO:0000256" key="4">
    <source>
        <dbReference type="ARBA" id="ARBA00012839"/>
    </source>
</evidence>
<dbReference type="InterPro" id="IPR027005">
    <property type="entry name" value="PMT-like"/>
</dbReference>
<comment type="function">
    <text evidence="14">Transfers mannose from Dol-P-mannose to Ser or Thr residues on proteins.</text>
</comment>
<keyword evidence="8" id="KW-0677">Repeat</keyword>
<protein>
    <recommendedName>
        <fullName evidence="4 14">Dolichyl-phosphate-mannose--protein mannosyltransferase</fullName>
        <ecNumber evidence="4 14">2.4.1.109</ecNumber>
    </recommendedName>
</protein>
<evidence type="ECO:0000256" key="13">
    <source>
        <dbReference type="ARBA" id="ARBA00045102"/>
    </source>
</evidence>
<accession>A0A1E4STE6</accession>
<dbReference type="EMBL" id="KV453877">
    <property type="protein sequence ID" value="ODV82692.1"/>
    <property type="molecule type" value="Genomic_DNA"/>
</dbReference>
<dbReference type="UniPathway" id="UPA00378"/>
<evidence type="ECO:0000256" key="6">
    <source>
        <dbReference type="ARBA" id="ARBA00022679"/>
    </source>
</evidence>
<sequence length="801" mass="92964">MSENKSTDNEVIMNVNMEDDDDNLLEKSSSIDKVQEDNKSIDDDDDVSINYNHSKIRKTLQFIKSIEPYISTIIFTLIAFKIREFGIELNNKVVWDEAHFAKFGSYYLKHEFYHDVHPPLGKMLCGLSEYLAGYNGSSSLTAAAAAAAAADVDNEVEFKFESGKSYPDSIDYKTMRLFNVFAGSLCVPICFLTSRLFGFGLWGSYLIGLMCCFENSFITLSKFVLLDSFLLVFTCCCFYCLGKLFQLRDKEGTLQWCLWMMFTGLSIGCVCSVKWVGLFVTALIGLFTIFDLWLKFWDTKNFKWTKYLKSWIYRICYLIILPLMIYTIMFKIHFSLLYKPGSGSGSMSSIFQANLQDSDILKYPRNIQLNSKITMRSHGLSSNLIHSHPSLYPSGSTQQQITTYGFKDANNDWFVKKARNQYNYNQDDLIRDGDIVRFQHVLSNVNLHSHLIHGHVSKEHWEVSGYGDDNIGDSKDDWKFEIVNQLKSSNKTYSEIYESNDLFNSLIHPLSTTFRLKHVELGCYLATTGKSYPTWGFKQGEVICKSESILGKFDKSTWWNVETHIIESLQQDDDDEQNEQDEYYEYPKNQFFSDFISIQFAMMATNNALTVDPDKYDSIASEWWEWPILRQGLRMCGWSPMLIKYYLLGNPFTTWFSTLCIIISIGLILNLSIRWQRQNLNKIIKFEELEFYIMRGLAPFIGWLLHYLPFAIMGRVTYYHHYMPALYFAFFSSAFIVELFCNKFINRNPYGVTIVYLCLYIAVLYSYWLFSPLCLGMKGPPSLYSHLDWLPTWTISRNIVS</sequence>
<dbReference type="GO" id="GO:0005789">
    <property type="term" value="C:endoplasmic reticulum membrane"/>
    <property type="evidence" value="ECO:0007669"/>
    <property type="project" value="UniProtKB-SubCell"/>
</dbReference>
<name>A0A1E4STE6_9ASCO</name>
<evidence type="ECO:0000256" key="10">
    <source>
        <dbReference type="ARBA" id="ARBA00022989"/>
    </source>
</evidence>
<feature type="transmembrane region" description="Helical" evidence="14">
    <location>
        <begin position="315"/>
        <end position="338"/>
    </location>
</feature>
<keyword evidence="9 14" id="KW-0256">Endoplasmic reticulum</keyword>
<dbReference type="Pfam" id="PF16192">
    <property type="entry name" value="PMT_4TMC"/>
    <property type="match status" value="1"/>
</dbReference>
<evidence type="ECO:0000256" key="8">
    <source>
        <dbReference type="ARBA" id="ARBA00022737"/>
    </source>
</evidence>
<evidence type="ECO:0000256" key="11">
    <source>
        <dbReference type="ARBA" id="ARBA00023136"/>
    </source>
</evidence>
<comment type="similarity">
    <text evidence="3 14">Belongs to the glycosyltransferase 39 family.</text>
</comment>
<feature type="transmembrane region" description="Helical" evidence="14">
    <location>
        <begin position="217"/>
        <end position="241"/>
    </location>
</feature>
<feature type="transmembrane region" description="Helical" evidence="14">
    <location>
        <begin position="652"/>
        <end position="671"/>
    </location>
</feature>
<keyword evidence="11 14" id="KW-0472">Membrane</keyword>
<dbReference type="SMART" id="SM00472">
    <property type="entry name" value="MIR"/>
    <property type="match status" value="3"/>
</dbReference>
<reference evidence="17" key="1">
    <citation type="submission" date="2016-04" db="EMBL/GenBank/DDBJ databases">
        <title>Comparative genomics of biotechnologically important yeasts.</title>
        <authorList>
            <consortium name="DOE Joint Genome Institute"/>
            <person name="Riley R."/>
            <person name="Haridas S."/>
            <person name="Wolfe K.H."/>
            <person name="Lopes M.R."/>
            <person name="Hittinger C.T."/>
            <person name="Goker M."/>
            <person name="Salamov A."/>
            <person name="Wisecaver J."/>
            <person name="Long T.M."/>
            <person name="Aerts A.L."/>
            <person name="Barry K."/>
            <person name="Choi C."/>
            <person name="Clum A."/>
            <person name="Coughlan A.Y."/>
            <person name="Deshpande S."/>
            <person name="Douglass A.P."/>
            <person name="Hanson S.J."/>
            <person name="Klenk H.-P."/>
            <person name="Labutti K."/>
            <person name="Lapidus A."/>
            <person name="Lindquist E."/>
            <person name="Lipzen A."/>
            <person name="Meier-Kolthoff J.P."/>
            <person name="Ohm R.A."/>
            <person name="Otillar R.P."/>
            <person name="Pangilinan J."/>
            <person name="Peng Y."/>
            <person name="Rokas A."/>
            <person name="Rosa C.A."/>
            <person name="Scheuner C."/>
            <person name="Sibirny A.A."/>
            <person name="Slot J.C."/>
            <person name="Stielow J.B."/>
            <person name="Sun H."/>
            <person name="Kurtzman C.P."/>
            <person name="Blackwell M."/>
            <person name="Grigoriev I.V."/>
            <person name="Jeffries T.W."/>
        </authorList>
    </citation>
    <scope>NUCLEOTIDE SEQUENCE [LARGE SCALE GENOMIC DNA]</scope>
    <source>
        <strain evidence="17">NRRL YB-2248</strain>
    </source>
</reference>
<evidence type="ECO:0000256" key="14">
    <source>
        <dbReference type="RuleBase" id="RU367007"/>
    </source>
</evidence>
<comment type="catalytic activity">
    <reaction evidence="13 14">
        <text>a di-trans,poly-cis-dolichyl beta-D-mannosyl phosphate + L-seryl-[protein] = 3-O-(alpha-D-mannosyl)-L-seryl-[protein] + a di-trans,poly-cis-dolichyl phosphate + H(+)</text>
        <dbReference type="Rhea" id="RHEA:17377"/>
        <dbReference type="Rhea" id="RHEA-COMP:9863"/>
        <dbReference type="Rhea" id="RHEA-COMP:13546"/>
        <dbReference type="Rhea" id="RHEA-COMP:19498"/>
        <dbReference type="Rhea" id="RHEA-COMP:19501"/>
        <dbReference type="ChEBI" id="CHEBI:15378"/>
        <dbReference type="ChEBI" id="CHEBI:29999"/>
        <dbReference type="ChEBI" id="CHEBI:57683"/>
        <dbReference type="ChEBI" id="CHEBI:58211"/>
        <dbReference type="ChEBI" id="CHEBI:137321"/>
        <dbReference type="EC" id="2.4.1.109"/>
    </reaction>
</comment>
<feature type="transmembrane region" description="Helical" evidence="14">
    <location>
        <begin position="722"/>
        <end position="741"/>
    </location>
</feature>
<dbReference type="Gene3D" id="2.80.10.50">
    <property type="match status" value="1"/>
</dbReference>
<dbReference type="PANTHER" id="PTHR10050">
    <property type="entry name" value="DOLICHYL-PHOSPHATE-MANNOSE--PROTEIN MANNOSYLTRANSFERASE"/>
    <property type="match status" value="1"/>
</dbReference>
<dbReference type="GO" id="GO:0004169">
    <property type="term" value="F:dolichyl-phosphate-mannose-protein mannosyltransferase activity"/>
    <property type="evidence" value="ECO:0007669"/>
    <property type="project" value="UniProtKB-UniRule"/>
</dbReference>
<dbReference type="OrthoDB" id="292747at2759"/>
<dbReference type="InterPro" id="IPR003342">
    <property type="entry name" value="ArnT-like_N"/>
</dbReference>
<keyword evidence="10 14" id="KW-1133">Transmembrane helix</keyword>
<organism evidence="16 17">
    <name type="scientific">[Candida] arabinofermentans NRRL YB-2248</name>
    <dbReference type="NCBI Taxonomy" id="983967"/>
    <lineage>
        <taxon>Eukaryota</taxon>
        <taxon>Fungi</taxon>
        <taxon>Dikarya</taxon>
        <taxon>Ascomycota</taxon>
        <taxon>Saccharomycotina</taxon>
        <taxon>Pichiomycetes</taxon>
        <taxon>Pichiales</taxon>
        <taxon>Pichiaceae</taxon>
        <taxon>Ogataea</taxon>
        <taxon>Ogataea/Candida clade</taxon>
    </lineage>
</organism>
<dbReference type="Pfam" id="PF02815">
    <property type="entry name" value="MIR"/>
    <property type="match status" value="1"/>
</dbReference>
<dbReference type="PROSITE" id="PS50919">
    <property type="entry name" value="MIR"/>
    <property type="match status" value="2"/>
</dbReference>
<comment type="catalytic activity">
    <reaction evidence="12 14">
        <text>a di-trans,poly-cis-dolichyl beta-D-mannosyl phosphate + L-threonyl-[protein] = 3-O-(alpha-D-mannosyl)-L-threonyl-[protein] + a di-trans,poly-cis-dolichyl phosphate + H(+)</text>
        <dbReference type="Rhea" id="RHEA:53396"/>
        <dbReference type="Rhea" id="RHEA-COMP:11060"/>
        <dbReference type="Rhea" id="RHEA-COMP:13547"/>
        <dbReference type="Rhea" id="RHEA-COMP:19498"/>
        <dbReference type="Rhea" id="RHEA-COMP:19501"/>
        <dbReference type="ChEBI" id="CHEBI:15378"/>
        <dbReference type="ChEBI" id="CHEBI:30013"/>
        <dbReference type="ChEBI" id="CHEBI:57683"/>
        <dbReference type="ChEBI" id="CHEBI:58211"/>
        <dbReference type="ChEBI" id="CHEBI:137323"/>
        <dbReference type="EC" id="2.4.1.109"/>
    </reaction>
</comment>
<dbReference type="PANTHER" id="PTHR10050:SF52">
    <property type="entry name" value="DOLICHYL-PHOSPHATE-MANNOSE--PROTEIN MANNOSYLTRANSFERASE 6"/>
    <property type="match status" value="1"/>
</dbReference>
<evidence type="ECO:0000256" key="9">
    <source>
        <dbReference type="ARBA" id="ARBA00022824"/>
    </source>
</evidence>
<evidence type="ECO:0000256" key="2">
    <source>
        <dbReference type="ARBA" id="ARBA00004922"/>
    </source>
</evidence>
<keyword evidence="6 14" id="KW-0808">Transferase</keyword>
<feature type="domain" description="MIR" evidence="15">
    <location>
        <begin position="504"/>
        <end position="564"/>
    </location>
</feature>
<evidence type="ECO:0000256" key="3">
    <source>
        <dbReference type="ARBA" id="ARBA00007222"/>
    </source>
</evidence>
<dbReference type="InterPro" id="IPR016093">
    <property type="entry name" value="MIR_motif"/>
</dbReference>
<comment type="subcellular location">
    <subcellularLocation>
        <location evidence="1 14">Endoplasmic reticulum membrane</location>
        <topology evidence="1 14">Multi-pass membrane protein</topology>
    </subcellularLocation>
</comment>
<evidence type="ECO:0000256" key="7">
    <source>
        <dbReference type="ARBA" id="ARBA00022692"/>
    </source>
</evidence>
<proteinExistence type="inferred from homology"/>
<keyword evidence="17" id="KW-1185">Reference proteome</keyword>
<evidence type="ECO:0000259" key="15">
    <source>
        <dbReference type="PROSITE" id="PS50919"/>
    </source>
</evidence>
<feature type="transmembrane region" description="Helical" evidence="14">
    <location>
        <begin position="276"/>
        <end position="294"/>
    </location>
</feature>
<dbReference type="Pfam" id="PF02366">
    <property type="entry name" value="PMT"/>
    <property type="match status" value="2"/>
</dbReference>
<evidence type="ECO:0000256" key="1">
    <source>
        <dbReference type="ARBA" id="ARBA00004477"/>
    </source>
</evidence>
<dbReference type="InterPro" id="IPR032421">
    <property type="entry name" value="PMT_4TMC"/>
</dbReference>
<feature type="transmembrane region" description="Helical" evidence="14">
    <location>
        <begin position="753"/>
        <end position="770"/>
    </location>
</feature>
<dbReference type="Proteomes" id="UP000094801">
    <property type="component" value="Unassembled WGS sequence"/>
</dbReference>
<feature type="transmembrane region" description="Helical" evidence="14">
    <location>
        <begin position="177"/>
        <end position="197"/>
    </location>
</feature>
<keyword evidence="7 14" id="KW-0812">Transmembrane</keyword>
<evidence type="ECO:0000256" key="12">
    <source>
        <dbReference type="ARBA" id="ARBA00045085"/>
    </source>
</evidence>
<comment type="pathway">
    <text evidence="2 14">Protein modification; protein glycosylation.</text>
</comment>
<keyword evidence="5 14" id="KW-0328">Glycosyltransferase</keyword>
<feature type="transmembrane region" description="Helical" evidence="14">
    <location>
        <begin position="253"/>
        <end position="270"/>
    </location>
</feature>
<dbReference type="EC" id="2.4.1.109" evidence="4 14"/>
<evidence type="ECO:0000313" key="17">
    <source>
        <dbReference type="Proteomes" id="UP000094801"/>
    </source>
</evidence>
<feature type="transmembrane region" description="Helical" evidence="14">
    <location>
        <begin position="692"/>
        <end position="710"/>
    </location>
</feature>